<evidence type="ECO:0000313" key="2">
    <source>
        <dbReference type="Proteomes" id="UP000554482"/>
    </source>
</evidence>
<protein>
    <submittedName>
        <fullName evidence="1">Uncharacterized protein</fullName>
    </submittedName>
</protein>
<keyword evidence="2" id="KW-1185">Reference proteome</keyword>
<comment type="caution">
    <text evidence="1">The sequence shown here is derived from an EMBL/GenBank/DDBJ whole genome shotgun (WGS) entry which is preliminary data.</text>
</comment>
<proteinExistence type="predicted"/>
<evidence type="ECO:0000313" key="1">
    <source>
        <dbReference type="EMBL" id="KAF5180985.1"/>
    </source>
</evidence>
<name>A0A7J6V9X3_THATH</name>
<reference evidence="1 2" key="1">
    <citation type="submission" date="2020-06" db="EMBL/GenBank/DDBJ databases">
        <title>Transcriptomic and genomic resources for Thalictrum thalictroides and T. hernandezii: Facilitating candidate gene discovery in an emerging model plant lineage.</title>
        <authorList>
            <person name="Arias T."/>
            <person name="Riano-Pachon D.M."/>
            <person name="Di Stilio V.S."/>
        </authorList>
    </citation>
    <scope>NUCLEOTIDE SEQUENCE [LARGE SCALE GENOMIC DNA]</scope>
    <source>
        <strain evidence="2">cv. WT478/WT964</strain>
        <tissue evidence="1">Leaves</tissue>
    </source>
</reference>
<accession>A0A7J6V9X3</accession>
<dbReference type="Proteomes" id="UP000554482">
    <property type="component" value="Unassembled WGS sequence"/>
</dbReference>
<organism evidence="1 2">
    <name type="scientific">Thalictrum thalictroides</name>
    <name type="common">Rue-anemone</name>
    <name type="synonym">Anemone thalictroides</name>
    <dbReference type="NCBI Taxonomy" id="46969"/>
    <lineage>
        <taxon>Eukaryota</taxon>
        <taxon>Viridiplantae</taxon>
        <taxon>Streptophyta</taxon>
        <taxon>Embryophyta</taxon>
        <taxon>Tracheophyta</taxon>
        <taxon>Spermatophyta</taxon>
        <taxon>Magnoliopsida</taxon>
        <taxon>Ranunculales</taxon>
        <taxon>Ranunculaceae</taxon>
        <taxon>Thalictroideae</taxon>
        <taxon>Thalictrum</taxon>
    </lineage>
</organism>
<dbReference type="OrthoDB" id="1934939at2759"/>
<dbReference type="EMBL" id="JABWDY010036733">
    <property type="protein sequence ID" value="KAF5180985.1"/>
    <property type="molecule type" value="Genomic_DNA"/>
</dbReference>
<dbReference type="AlphaFoldDB" id="A0A7J6V9X3"/>
<gene>
    <name evidence="1" type="ORF">FRX31_029427</name>
</gene>
<sequence length="59" mass="6702">MGEVETKTIKVSRRDQPIISGKKLVMQITQDLEASWMDPIIAYLTNGTLPEDRIQARSK</sequence>